<dbReference type="GO" id="GO:0052689">
    <property type="term" value="F:carboxylic ester hydrolase activity"/>
    <property type="evidence" value="ECO:0007669"/>
    <property type="project" value="InterPro"/>
</dbReference>
<evidence type="ECO:0000313" key="4">
    <source>
        <dbReference type="EMBL" id="KOO46171.1"/>
    </source>
</evidence>
<dbReference type="Proteomes" id="UP000037558">
    <property type="component" value="Unassembled WGS sequence"/>
</dbReference>
<protein>
    <recommendedName>
        <fullName evidence="3">Serine aminopeptidase S33 domain-containing protein</fullName>
    </recommendedName>
</protein>
<feature type="binding site" evidence="2">
    <location>
        <position position="28"/>
    </location>
    <ligand>
        <name>substrate</name>
    </ligand>
</feature>
<sequence length="260" mass="28903">MTTYSIIQGAEPIFINGNETGVLVIHGFMGTPQSVEFLAQSFGEKGYTVYAPRLSGHGTHYKDLETYSFQDWIGDVTQAYRHLKKQCARVFVVGQSMGGALTSYLASKFSSISGIMLINPAISSIPCMEGYTTETCERYILEGAPDIKKPDVYEITYDYAPTASIKQLFSLMKFVRSSLSQITCPVISFASLEDHVVPATNTDYLLEQTRAVQKTKVTLRNSYHVASMDYEKELIAARCISFIRTICRSEALVFPTSIAQ</sequence>
<proteinExistence type="predicted"/>
<feature type="active site" description="Charge relay system" evidence="1">
    <location>
        <position position="194"/>
    </location>
</feature>
<dbReference type="RefSeq" id="WP_053401239.1">
    <property type="nucleotide sequence ID" value="NZ_CP061868.1"/>
</dbReference>
<dbReference type="InterPro" id="IPR029058">
    <property type="entry name" value="AB_hydrolase_fold"/>
</dbReference>
<dbReference type="AlphaFoldDB" id="A0A0M0L521"/>
<dbReference type="PIRSF" id="PIRSF017388">
    <property type="entry name" value="Esterase_lipase"/>
    <property type="match status" value="1"/>
</dbReference>
<reference evidence="5" key="1">
    <citation type="submission" date="2015-08" db="EMBL/GenBank/DDBJ databases">
        <title>Fjat-14210 dsm16467.</title>
        <authorList>
            <person name="Liu B."/>
            <person name="Wang J."/>
            <person name="Zhu Y."/>
            <person name="Liu G."/>
            <person name="Chen Q."/>
            <person name="Chen Z."/>
            <person name="Lan J."/>
            <person name="Che J."/>
            <person name="Ge C."/>
            <person name="Shi H."/>
            <person name="Pan Z."/>
            <person name="Liu X."/>
        </authorList>
    </citation>
    <scope>NUCLEOTIDE SEQUENCE [LARGE SCALE GENOMIC DNA]</scope>
    <source>
        <strain evidence="5">DSM 16467</strain>
    </source>
</reference>
<dbReference type="EMBL" id="LILC01000013">
    <property type="protein sequence ID" value="KOO46171.1"/>
    <property type="molecule type" value="Genomic_DNA"/>
</dbReference>
<accession>A0A0M0L521</accession>
<gene>
    <name evidence="4" type="ORF">AMD01_09905</name>
</gene>
<feature type="domain" description="Serine aminopeptidase S33" evidence="3">
    <location>
        <begin position="22"/>
        <end position="124"/>
    </location>
</feature>
<keyword evidence="5" id="KW-1185">Reference proteome</keyword>
<evidence type="ECO:0000259" key="3">
    <source>
        <dbReference type="Pfam" id="PF12146"/>
    </source>
</evidence>
<dbReference type="STRING" id="284581.AMD01_09905"/>
<evidence type="ECO:0000256" key="2">
    <source>
        <dbReference type="PIRSR" id="PIRSR017388-2"/>
    </source>
</evidence>
<dbReference type="Gene3D" id="3.40.50.1820">
    <property type="entry name" value="alpha/beta hydrolase"/>
    <property type="match status" value="1"/>
</dbReference>
<dbReference type="InterPro" id="IPR012354">
    <property type="entry name" value="Esterase_lipase"/>
</dbReference>
<dbReference type="PANTHER" id="PTHR11614">
    <property type="entry name" value="PHOSPHOLIPASE-RELATED"/>
    <property type="match status" value="1"/>
</dbReference>
<dbReference type="InterPro" id="IPR022742">
    <property type="entry name" value="Hydrolase_4"/>
</dbReference>
<evidence type="ECO:0000256" key="1">
    <source>
        <dbReference type="PIRSR" id="PIRSR017388-1"/>
    </source>
</evidence>
<organism evidence="4 5">
    <name type="scientific">Priestia koreensis</name>
    <dbReference type="NCBI Taxonomy" id="284581"/>
    <lineage>
        <taxon>Bacteria</taxon>
        <taxon>Bacillati</taxon>
        <taxon>Bacillota</taxon>
        <taxon>Bacilli</taxon>
        <taxon>Bacillales</taxon>
        <taxon>Bacillaceae</taxon>
        <taxon>Priestia</taxon>
    </lineage>
</organism>
<evidence type="ECO:0000313" key="5">
    <source>
        <dbReference type="Proteomes" id="UP000037558"/>
    </source>
</evidence>
<feature type="active site" description="Charge relay system" evidence="1">
    <location>
        <position position="224"/>
    </location>
</feature>
<dbReference type="InterPro" id="IPR051044">
    <property type="entry name" value="MAG_DAG_Lipase"/>
</dbReference>
<feature type="active site" description="Nucleophile" evidence="1">
    <location>
        <position position="96"/>
    </location>
</feature>
<dbReference type="SUPFAM" id="SSF53474">
    <property type="entry name" value="alpha/beta-Hydrolases"/>
    <property type="match status" value="1"/>
</dbReference>
<feature type="binding site" evidence="2">
    <location>
        <position position="97"/>
    </location>
    <ligand>
        <name>substrate</name>
    </ligand>
</feature>
<comment type="caution">
    <text evidence="4">The sequence shown here is derived from an EMBL/GenBank/DDBJ whole genome shotgun (WGS) entry which is preliminary data.</text>
</comment>
<dbReference type="Pfam" id="PF12146">
    <property type="entry name" value="Hydrolase_4"/>
    <property type="match status" value="1"/>
</dbReference>
<dbReference type="OrthoDB" id="9786110at2"/>
<name>A0A0M0L521_9BACI</name>
<dbReference type="PATRIC" id="fig|284581.3.peg.2060"/>